<evidence type="ECO:0008006" key="5">
    <source>
        <dbReference type="Google" id="ProtNLM"/>
    </source>
</evidence>
<evidence type="ECO:0000256" key="2">
    <source>
        <dbReference type="SAM" id="MobiDB-lite"/>
    </source>
</evidence>
<dbReference type="Gene3D" id="3.80.10.10">
    <property type="entry name" value="Ribonuclease Inhibitor"/>
    <property type="match status" value="1"/>
</dbReference>
<dbReference type="InterPro" id="IPR053038">
    <property type="entry name" value="RLP_Defense"/>
</dbReference>
<feature type="region of interest" description="Disordered" evidence="2">
    <location>
        <begin position="101"/>
        <end position="194"/>
    </location>
</feature>
<feature type="region of interest" description="Disordered" evidence="2">
    <location>
        <begin position="242"/>
        <end position="288"/>
    </location>
</feature>
<organism evidence="4">
    <name type="scientific">Odontella aurita</name>
    <dbReference type="NCBI Taxonomy" id="265563"/>
    <lineage>
        <taxon>Eukaryota</taxon>
        <taxon>Sar</taxon>
        <taxon>Stramenopiles</taxon>
        <taxon>Ochrophyta</taxon>
        <taxon>Bacillariophyta</taxon>
        <taxon>Mediophyceae</taxon>
        <taxon>Biddulphiophycidae</taxon>
        <taxon>Eupodiscales</taxon>
        <taxon>Odontellaceae</taxon>
        <taxon>Odontella</taxon>
    </lineage>
</organism>
<dbReference type="FunFam" id="3.80.10.10:FF:000383">
    <property type="entry name" value="Leucine-rich repeat receptor protein kinase EMS1"/>
    <property type="match status" value="1"/>
</dbReference>
<keyword evidence="1" id="KW-0677">Repeat</keyword>
<feature type="compositionally biased region" description="Basic and acidic residues" evidence="2">
    <location>
        <begin position="118"/>
        <end position="128"/>
    </location>
</feature>
<feature type="transmembrane region" description="Helical" evidence="3">
    <location>
        <begin position="380"/>
        <end position="399"/>
    </location>
</feature>
<dbReference type="Pfam" id="PF00560">
    <property type="entry name" value="LRR_1"/>
    <property type="match status" value="1"/>
</dbReference>
<evidence type="ECO:0000256" key="3">
    <source>
        <dbReference type="SAM" id="Phobius"/>
    </source>
</evidence>
<keyword evidence="3" id="KW-0472">Membrane</keyword>
<dbReference type="PANTHER" id="PTHR48064">
    <property type="entry name" value="OS01G0750400 PROTEIN"/>
    <property type="match status" value="1"/>
</dbReference>
<reference evidence="4" key="1">
    <citation type="submission" date="2021-01" db="EMBL/GenBank/DDBJ databases">
        <authorList>
            <person name="Corre E."/>
            <person name="Pelletier E."/>
            <person name="Niang G."/>
            <person name="Scheremetjew M."/>
            <person name="Finn R."/>
            <person name="Kale V."/>
            <person name="Holt S."/>
            <person name="Cochrane G."/>
            <person name="Meng A."/>
            <person name="Brown T."/>
            <person name="Cohen L."/>
        </authorList>
    </citation>
    <scope>NUCLEOTIDE SEQUENCE</scope>
    <source>
        <strain evidence="4">Isolate 1302-5</strain>
    </source>
</reference>
<name>A0A7S4NBW9_9STRA</name>
<feature type="compositionally biased region" description="Polar residues" evidence="2">
    <location>
        <begin position="138"/>
        <end position="150"/>
    </location>
</feature>
<keyword evidence="3" id="KW-0812">Transmembrane</keyword>
<protein>
    <recommendedName>
        <fullName evidence="5">L domain-like protein</fullName>
    </recommendedName>
</protein>
<accession>A0A7S4NBW9</accession>
<dbReference type="AlphaFoldDB" id="A0A7S4NBW9"/>
<keyword evidence="3" id="KW-1133">Transmembrane helix</keyword>
<evidence type="ECO:0000256" key="1">
    <source>
        <dbReference type="ARBA" id="ARBA00022737"/>
    </source>
</evidence>
<feature type="compositionally biased region" description="Polar residues" evidence="2">
    <location>
        <begin position="1"/>
        <end position="11"/>
    </location>
</feature>
<dbReference type="EMBL" id="HBKQ01051352">
    <property type="protein sequence ID" value="CAE2276979.1"/>
    <property type="molecule type" value="Transcribed_RNA"/>
</dbReference>
<dbReference type="InterPro" id="IPR001611">
    <property type="entry name" value="Leu-rich_rpt"/>
</dbReference>
<dbReference type="InterPro" id="IPR032675">
    <property type="entry name" value="LRR_dom_sf"/>
</dbReference>
<feature type="region of interest" description="Disordered" evidence="2">
    <location>
        <begin position="1"/>
        <end position="25"/>
    </location>
</feature>
<sequence>MADPSRTTFSKGQRRPQISKDSEEFKEELREDLFSSLSDIPLDELPASGTRNRVERGNWTRRIAGFSSEVPLPYKESSVYSHIQRYAQTINTSDSKRCRALASSTSAPCAQNRTAQKQKQDEMWEEKLRIKRAMRSSRPATSPGAVSSQEGRNEREKIGPLGHGELGTAIGNGEYAHQPNKGDTSLRPQHSLLGGPFRPVLPEVEVFGEPNEFLNEAVQEVVGGRSDKSADMQVLANAVQTHVSPPAEAPDPLIPAPETETSLDEPHHSAHGEDNESSPSRLNGDDQQDISDEADVHVDIPVAQPVTLEDEDDVSHNDRNEDIDQRVANNILGDQDRIRDILPDLTIAVPVPDESRGEDWDELDKRKIQRCICKNRCKSFVLALFLGGIAVGVTVAVLSSGSGEDGSTRGFDPSSVPTHSPTEIFVATHTESPTSRRTNRPLSQTETVYAEALSSISSLDKLGNSNLPQGQAFDFIVGEDGKWANPELKPDKVRQRFSLATLFFSTGGKAAKSEEGGGAWGTWSNRFGFLTDADDCDWNGTDLQGYVKGVSVCDKDGHVARLELSQNGLAGSLPSEIQALPLMTQLLLNNNQMTGKLPSSIGTLVQLQSLSLEDNRFTGTIPSEMSNMTSLRNLWLSKNFFTGSVDLFCTSDSSLMLFYADCSGTSFPKTAPEVECSCCTICCNMDGDCVPP</sequence>
<dbReference type="PANTHER" id="PTHR48064:SF6">
    <property type="entry name" value="RECEPTOR-LIKE PROTEIN KINASE 2"/>
    <property type="match status" value="1"/>
</dbReference>
<proteinExistence type="predicted"/>
<feature type="compositionally biased region" description="Basic and acidic residues" evidence="2">
    <location>
        <begin position="264"/>
        <end position="274"/>
    </location>
</feature>
<dbReference type="SUPFAM" id="SSF52058">
    <property type="entry name" value="L domain-like"/>
    <property type="match status" value="1"/>
</dbReference>
<evidence type="ECO:0000313" key="4">
    <source>
        <dbReference type="EMBL" id="CAE2276979.1"/>
    </source>
</evidence>
<feature type="compositionally biased region" description="Polar residues" evidence="2">
    <location>
        <begin position="102"/>
        <end position="117"/>
    </location>
</feature>
<gene>
    <name evidence="4" type="ORF">OAUR00152_LOCUS35425</name>
</gene>